<name>A0A9P5DSC2_9HYPO</name>
<evidence type="ECO:0000256" key="10">
    <source>
        <dbReference type="ARBA" id="ARBA00023180"/>
    </source>
</evidence>
<keyword evidence="11" id="KW-0119">Carbohydrate metabolism</keyword>
<evidence type="ECO:0000256" key="13">
    <source>
        <dbReference type="ARBA" id="ARBA00023326"/>
    </source>
</evidence>
<comment type="caution">
    <text evidence="19">The sequence shown here is derived from an EMBL/GenBank/DDBJ whole genome shotgun (WGS) entry which is preliminary data.</text>
</comment>
<accession>A0A9P5DSC2</accession>
<dbReference type="PROSITE" id="PS50941">
    <property type="entry name" value="CHIT_BIND_I_2"/>
    <property type="match status" value="1"/>
</dbReference>
<reference evidence="19" key="1">
    <citation type="journal article" date="2017" name="Mycologia">
        <title>Fusarium algeriense, sp. nov., a novel toxigenic crown rot pathogen of durum wheat from Algeria is nested in the Fusarium burgessii species complex.</title>
        <authorList>
            <person name="Laraba I."/>
            <person name="Keddad A."/>
            <person name="Boureghda H."/>
            <person name="Abdallah N."/>
            <person name="Vaughan M.M."/>
            <person name="Proctor R.H."/>
            <person name="Busman M."/>
            <person name="O'Donnell K."/>
        </authorList>
    </citation>
    <scope>NUCLEOTIDE SEQUENCE</scope>
    <source>
        <strain evidence="19">NRRL 25174</strain>
    </source>
</reference>
<keyword evidence="12 15" id="KW-0326">Glycosidase</keyword>
<dbReference type="InterPro" id="IPR001579">
    <property type="entry name" value="Glyco_hydro_18_chit_AS"/>
</dbReference>
<dbReference type="Gene3D" id="3.20.20.80">
    <property type="entry name" value="Glycosidases"/>
    <property type="match status" value="1"/>
</dbReference>
<feature type="disulfide bond" evidence="14">
    <location>
        <begin position="70"/>
        <end position="74"/>
    </location>
</feature>
<dbReference type="SUPFAM" id="SSF51445">
    <property type="entry name" value="(Trans)glycosidases"/>
    <property type="match status" value="1"/>
</dbReference>
<keyword evidence="8 15" id="KW-0378">Hydrolase</keyword>
<dbReference type="EMBL" id="PVQB02001014">
    <property type="protein sequence ID" value="KAF4332668.1"/>
    <property type="molecule type" value="Genomic_DNA"/>
</dbReference>
<keyword evidence="20" id="KW-1185">Reference proteome</keyword>
<organism evidence="19 20">
    <name type="scientific">Fusarium beomiforme</name>
    <dbReference type="NCBI Taxonomy" id="44412"/>
    <lineage>
        <taxon>Eukaryota</taxon>
        <taxon>Fungi</taxon>
        <taxon>Dikarya</taxon>
        <taxon>Ascomycota</taxon>
        <taxon>Pezizomycotina</taxon>
        <taxon>Sordariomycetes</taxon>
        <taxon>Hypocreomycetidae</taxon>
        <taxon>Hypocreales</taxon>
        <taxon>Nectriaceae</taxon>
        <taxon>Fusarium</taxon>
        <taxon>Fusarium burgessii species complex</taxon>
    </lineage>
</organism>
<dbReference type="SMART" id="SM00270">
    <property type="entry name" value="ChtBD1"/>
    <property type="match status" value="1"/>
</dbReference>
<evidence type="ECO:0000313" key="20">
    <source>
        <dbReference type="Proteomes" id="UP000730481"/>
    </source>
</evidence>
<dbReference type="Pfam" id="PF00187">
    <property type="entry name" value="Chitin_bind_1"/>
    <property type="match status" value="1"/>
</dbReference>
<evidence type="ECO:0000256" key="8">
    <source>
        <dbReference type="ARBA" id="ARBA00022801"/>
    </source>
</evidence>
<dbReference type="OrthoDB" id="73875at2759"/>
<evidence type="ECO:0000256" key="6">
    <source>
        <dbReference type="ARBA" id="ARBA00022669"/>
    </source>
</evidence>
<evidence type="ECO:0000256" key="7">
    <source>
        <dbReference type="ARBA" id="ARBA00022729"/>
    </source>
</evidence>
<evidence type="ECO:0000256" key="11">
    <source>
        <dbReference type="ARBA" id="ARBA00023277"/>
    </source>
</evidence>
<feature type="disulfide bond" evidence="14">
    <location>
        <begin position="52"/>
        <end position="66"/>
    </location>
</feature>
<dbReference type="EC" id="3.2.1.14" evidence="4"/>
<evidence type="ECO:0000256" key="9">
    <source>
        <dbReference type="ARBA" id="ARBA00023024"/>
    </source>
</evidence>
<keyword evidence="5" id="KW-0964">Secreted</keyword>
<evidence type="ECO:0000256" key="1">
    <source>
        <dbReference type="ARBA" id="ARBA00000822"/>
    </source>
</evidence>
<dbReference type="InterPro" id="IPR050314">
    <property type="entry name" value="Glycosyl_Hydrlase_18"/>
</dbReference>
<protein>
    <recommendedName>
        <fullName evidence="4">chitinase</fullName>
        <ecNumber evidence="4">3.2.1.14</ecNumber>
    </recommendedName>
</protein>
<evidence type="ECO:0000256" key="14">
    <source>
        <dbReference type="PROSITE-ProRule" id="PRU00261"/>
    </source>
</evidence>
<dbReference type="GO" id="GO:0005576">
    <property type="term" value="C:extracellular region"/>
    <property type="evidence" value="ECO:0007669"/>
    <property type="project" value="UniProtKB-SubCell"/>
</dbReference>
<reference evidence="19" key="2">
    <citation type="submission" date="2020-02" db="EMBL/GenBank/DDBJ databases">
        <title>Identification and distribution of gene clusters putatively required for synthesis of sphingolipid metabolism inhibitors in phylogenetically diverse species of the filamentous fungus Fusarium.</title>
        <authorList>
            <person name="Kim H.-S."/>
            <person name="Busman M."/>
            <person name="Brown D.W."/>
            <person name="Divon H."/>
            <person name="Uhlig S."/>
            <person name="Proctor R.H."/>
        </authorList>
    </citation>
    <scope>NUCLEOTIDE SEQUENCE</scope>
    <source>
        <strain evidence="19">NRRL 25174</strain>
    </source>
</reference>
<dbReference type="Pfam" id="PF00704">
    <property type="entry name" value="Glyco_hydro_18"/>
    <property type="match status" value="1"/>
</dbReference>
<feature type="compositionally biased region" description="Basic residues" evidence="16">
    <location>
        <begin position="1236"/>
        <end position="1248"/>
    </location>
</feature>
<dbReference type="SMART" id="SM00636">
    <property type="entry name" value="Glyco_18"/>
    <property type="match status" value="1"/>
</dbReference>
<dbReference type="PROSITE" id="PS51910">
    <property type="entry name" value="GH18_2"/>
    <property type="match status" value="1"/>
</dbReference>
<dbReference type="GO" id="GO:0006032">
    <property type="term" value="P:chitin catabolic process"/>
    <property type="evidence" value="ECO:0007669"/>
    <property type="project" value="UniProtKB-KW"/>
</dbReference>
<dbReference type="InterPro" id="IPR001002">
    <property type="entry name" value="Chitin-bd_1"/>
</dbReference>
<proteinExistence type="inferred from homology"/>
<dbReference type="SUPFAM" id="SSF57016">
    <property type="entry name" value="Plant lectins/antimicrobial peptides"/>
    <property type="match status" value="1"/>
</dbReference>
<dbReference type="GO" id="GO:0000272">
    <property type="term" value="P:polysaccharide catabolic process"/>
    <property type="evidence" value="ECO:0007669"/>
    <property type="project" value="UniProtKB-KW"/>
</dbReference>
<comment type="similarity">
    <text evidence="3">Belongs to the glycosyl hydrolase 18 family. Chitinase class V subfamily.</text>
</comment>
<dbReference type="GO" id="GO:0008061">
    <property type="term" value="F:chitin binding"/>
    <property type="evidence" value="ECO:0007669"/>
    <property type="project" value="UniProtKB-UniRule"/>
</dbReference>
<keyword evidence="7" id="KW-0732">Signal</keyword>
<evidence type="ECO:0000256" key="12">
    <source>
        <dbReference type="ARBA" id="ARBA00023295"/>
    </source>
</evidence>
<dbReference type="PANTHER" id="PTHR11177">
    <property type="entry name" value="CHITINASE"/>
    <property type="match status" value="1"/>
</dbReference>
<comment type="subcellular location">
    <subcellularLocation>
        <location evidence="2">Secreted</location>
    </subcellularLocation>
</comment>
<evidence type="ECO:0000256" key="5">
    <source>
        <dbReference type="ARBA" id="ARBA00022525"/>
    </source>
</evidence>
<comment type="catalytic activity">
    <reaction evidence="1">
        <text>Random endo-hydrolysis of N-acetyl-beta-D-glucosaminide (1-&gt;4)-beta-linkages in chitin and chitodextrins.</text>
        <dbReference type="EC" id="3.2.1.14"/>
    </reaction>
</comment>
<keyword evidence="14" id="KW-1015">Disulfide bond</keyword>
<evidence type="ECO:0000259" key="17">
    <source>
        <dbReference type="PROSITE" id="PS50941"/>
    </source>
</evidence>
<dbReference type="Gene3D" id="3.30.60.10">
    <property type="entry name" value="Endochitinase-like"/>
    <property type="match status" value="1"/>
</dbReference>
<sequence length="1612" mass="179345">MLQRSLLISGKSGVCGYGPTYCGKGCISNCTAKAECGKFAKKGDEKCPLNVCCSEFGFCGTTKDFCTGKCQSNCGTPKVPAGKSTRPVREKVIAYYEAWSARRKCHSFQPSQIPISSVTHINFAFAYIDPETFRITTMDSRTPESLFETITSIKSMKSGLGDPVEVWIAIGGWTFSNNHTETQPVFSEISKSEENRQKFANNAVAFMMTYGFDGIDIDWEYPGATDRGGKKEQDTRNFIKLIKTLRKTFDESPRGGYGLSFTIPSSYWYLRWFDVPAMLKAGASWVNLMSYDLHGVWDQNSAIGSKVQAHTNLTEIKQSVELLWRNNVPPGKVILGTGFYGRSFQLSNPSCNKPGCKFKGAADKGPCTNEGGILGYFEIQDILKKHKVSKIHDKEAAVNYFSYNRDQWVSYDDKVTFQQKVKWADSVGLGGLMIWAIDLDDNDFTALSGLIGKSVKNGINKLPSISDRDGKSWSSESGQDCYVTSCGARCPLTEVTLKSYDSTCGKGEQKHVCCPRDRAPKECTWRGGESGDACHGQCHEGELVLTFDRNGDKWCTSGQQVLCCTSDRYKALLEGCELGDCKGDCPSGTHEVAKQTCGRAFSTSKAPWCCKQKLEDCHWVGKGGCDQNNCANHDVQLARSERGDGKWGCNLGGRKKSLCCNAPSGVEPYTPVPLESLFPEVPPVDSTIKYDLQILGGFTGSGAETTHDNTHNDPSFAPFGFVLIAGPKNAVSSISKRDNSHVEVVDCSRISTSGSQSVRIFCSNDGNESNCEDMLEGGLEGTVLRMPDNCGPAAYVVAQSLTVSEDQSLPYHLAKRKPVQKQVLDLEFHYDFKRVKRSDEKIYVRVDWSNMGGYWDEIVAASPDGNSKRSLHPRYLGQRDLDKRFFSDDSAEWSRKFEKIRDTRFWTDFSSPATSVLVNSEVKCDDGGYLKIEAKTKSEVYAKFGFTMIGTLNPFSFDSVYGFLDTWYDVDVEVSVSGFSGLDTDEQPKTGPDTEKQDMAFIHPGLVNLVPNFDIFFSLKADDAEFTADFKTEFSVKSDPDINRGWIRRTFPSTAGKSSGAALLDGTHFQGELMTTKGSAEISVRPQFNIGLKVDGIGVNEFKRDDGSLEPRQGIDGAKYDISLYSAVALVLNGKGLYQENRGLNYGLYATAGDAFENWDSEPTNGELMGKASKPVLVHKADESAEAPNAGDSSERGLFGLKSLTCPKEDKKCPDLKCDIDLCATGDYHCREKSTNHRPPRPKSRGKDKRSIDSSVPHSRHSHHPHGLLTAHAGHEKLHKRFKAHVLQEIEVTSDASPNLFSRDSQRYTHCLKRETGNQKTFIYRSLPAPSISEFAYEDERWEKAYNTKPHNSCTQGSVSEVEIAETAVKYVDPDYCAEHIVELQTMGIFLEDMSLNILADGSPSGLPQIYCDFIEFLNKDVLDDAPELAGLVKSDSNTPIHRIMWAHGTRENDKRFVFLEAGINVAKESFWKGTLRTVPEADSAHALKKIRQTLNVFSYLSHTTVNQYFAEICNLIRKEFDRAEQVWVADGNKASGIVDYWDAWIRNHQRYMVTKGLKFIDDQADRLERYWHDKLVSNDDCDRKTARDVLADLATLKRQRSLVAVKLDKLD</sequence>
<dbReference type="GO" id="GO:0008843">
    <property type="term" value="F:endochitinase activity"/>
    <property type="evidence" value="ECO:0007669"/>
    <property type="project" value="UniProtKB-EC"/>
</dbReference>
<gene>
    <name evidence="19" type="ORF">FBEOM_13528</name>
</gene>
<dbReference type="InterPro" id="IPR001223">
    <property type="entry name" value="Glyco_hydro18_cat"/>
</dbReference>
<dbReference type="PANTHER" id="PTHR11177:SF397">
    <property type="entry name" value="CHITINASE"/>
    <property type="match status" value="1"/>
</dbReference>
<dbReference type="CDD" id="cd00035">
    <property type="entry name" value="ChtBD1"/>
    <property type="match status" value="1"/>
</dbReference>
<dbReference type="InterPro" id="IPR029070">
    <property type="entry name" value="Chitinase_insertion_sf"/>
</dbReference>
<keyword evidence="6 14" id="KW-0147">Chitin-binding</keyword>
<keyword evidence="13" id="KW-0624">Polysaccharide degradation</keyword>
<dbReference type="PROSITE" id="PS01095">
    <property type="entry name" value="GH18_1"/>
    <property type="match status" value="1"/>
</dbReference>
<evidence type="ECO:0000256" key="16">
    <source>
        <dbReference type="SAM" id="MobiDB-lite"/>
    </source>
</evidence>
<evidence type="ECO:0000313" key="19">
    <source>
        <dbReference type="EMBL" id="KAF4332668.1"/>
    </source>
</evidence>
<dbReference type="Gene3D" id="3.10.50.10">
    <property type="match status" value="1"/>
</dbReference>
<feature type="region of interest" description="Disordered" evidence="16">
    <location>
        <begin position="1231"/>
        <end position="1267"/>
    </location>
</feature>
<feature type="domain" description="Chitin-binding type-1" evidence="17">
    <location>
        <begin position="33"/>
        <end position="76"/>
    </location>
</feature>
<evidence type="ECO:0000256" key="4">
    <source>
        <dbReference type="ARBA" id="ARBA00012729"/>
    </source>
</evidence>
<dbReference type="FunFam" id="3.10.50.10:FF:000003">
    <property type="entry name" value="Class V chitinase CHIT5b"/>
    <property type="match status" value="1"/>
</dbReference>
<evidence type="ECO:0000259" key="18">
    <source>
        <dbReference type="PROSITE" id="PS51910"/>
    </source>
</evidence>
<keyword evidence="9" id="KW-0146">Chitin degradation</keyword>
<comment type="caution">
    <text evidence="14">Lacks conserved residue(s) required for the propagation of feature annotation.</text>
</comment>
<feature type="disulfide bond" evidence="14">
    <location>
        <begin position="47"/>
        <end position="59"/>
    </location>
</feature>
<dbReference type="PROSITE" id="PS00026">
    <property type="entry name" value="CHIT_BIND_I_1"/>
    <property type="match status" value="1"/>
</dbReference>
<evidence type="ECO:0000256" key="2">
    <source>
        <dbReference type="ARBA" id="ARBA00004613"/>
    </source>
</evidence>
<dbReference type="SUPFAM" id="SSF54556">
    <property type="entry name" value="Chitinase insertion domain"/>
    <property type="match status" value="1"/>
</dbReference>
<dbReference type="InterPro" id="IPR017853">
    <property type="entry name" value="GH"/>
</dbReference>
<keyword evidence="10" id="KW-0325">Glycoprotein</keyword>
<dbReference type="InterPro" id="IPR036861">
    <property type="entry name" value="Endochitinase-like_sf"/>
</dbReference>
<dbReference type="InterPro" id="IPR018371">
    <property type="entry name" value="Chitin-binding_1_CS"/>
</dbReference>
<evidence type="ECO:0000256" key="15">
    <source>
        <dbReference type="RuleBase" id="RU000489"/>
    </source>
</evidence>
<evidence type="ECO:0000256" key="3">
    <source>
        <dbReference type="ARBA" id="ARBA00008682"/>
    </source>
</evidence>
<feature type="domain" description="GH18" evidence="18">
    <location>
        <begin position="90"/>
        <end position="458"/>
    </location>
</feature>
<dbReference type="InterPro" id="IPR011583">
    <property type="entry name" value="Chitinase_II/V-like_cat"/>
</dbReference>
<dbReference type="Proteomes" id="UP000730481">
    <property type="component" value="Unassembled WGS sequence"/>
</dbReference>